<name>A0ACB8T843_9AGAM</name>
<keyword evidence="2" id="KW-1185">Reference proteome</keyword>
<protein>
    <submittedName>
        <fullName evidence="1">Uncharacterized protein</fullName>
    </submittedName>
</protein>
<proteinExistence type="predicted"/>
<organism evidence="1 2">
    <name type="scientific">Artomyces pyxidatus</name>
    <dbReference type="NCBI Taxonomy" id="48021"/>
    <lineage>
        <taxon>Eukaryota</taxon>
        <taxon>Fungi</taxon>
        <taxon>Dikarya</taxon>
        <taxon>Basidiomycota</taxon>
        <taxon>Agaricomycotina</taxon>
        <taxon>Agaricomycetes</taxon>
        <taxon>Russulales</taxon>
        <taxon>Auriscalpiaceae</taxon>
        <taxon>Artomyces</taxon>
    </lineage>
</organism>
<evidence type="ECO:0000313" key="1">
    <source>
        <dbReference type="EMBL" id="KAI0064682.1"/>
    </source>
</evidence>
<dbReference type="Proteomes" id="UP000814140">
    <property type="component" value="Unassembled WGS sequence"/>
</dbReference>
<reference evidence="1" key="1">
    <citation type="submission" date="2021-03" db="EMBL/GenBank/DDBJ databases">
        <authorList>
            <consortium name="DOE Joint Genome Institute"/>
            <person name="Ahrendt S."/>
            <person name="Looney B.P."/>
            <person name="Miyauchi S."/>
            <person name="Morin E."/>
            <person name="Drula E."/>
            <person name="Courty P.E."/>
            <person name="Chicoki N."/>
            <person name="Fauchery L."/>
            <person name="Kohler A."/>
            <person name="Kuo A."/>
            <person name="Labutti K."/>
            <person name="Pangilinan J."/>
            <person name="Lipzen A."/>
            <person name="Riley R."/>
            <person name="Andreopoulos W."/>
            <person name="He G."/>
            <person name="Johnson J."/>
            <person name="Barry K.W."/>
            <person name="Grigoriev I.V."/>
            <person name="Nagy L."/>
            <person name="Hibbett D."/>
            <person name="Henrissat B."/>
            <person name="Matheny P.B."/>
            <person name="Labbe J."/>
            <person name="Martin F."/>
        </authorList>
    </citation>
    <scope>NUCLEOTIDE SEQUENCE</scope>
    <source>
        <strain evidence="1">HHB10654</strain>
    </source>
</reference>
<sequence length="364" mass="38512">MERGSSGRERWAGSGDSHIDPYRPCASGSHVAVVAAQTPSRPAVFMISPSSAQDRPLSRQSIWWLPSIFTNTFFGRPPLLTSKVVDPAIPGLVSPSEDVKLSRRHHPKSPSVFPSDSASGTSDGSTSYMSLATNFDLIPPFATTTTFMDSSLSFPAPTSSTGTETISFSATASTASETTSTVTETITTTPSFTQPFTGPPSASSSSSDPGTTLTPPAILSSSSSSTSTQIPTPSPVNPVITNPASLPQNDSARSSSHIGAIVGGSIAGAVVLIAAVLLALYFRQRTRRRHHKAPSAEFMDPAMREQFRPMLPPPHRLGAGSFYMPQSERSSMSTTRLPPAAFQSVFRDSYDQGASEEGRRVEVA</sequence>
<evidence type="ECO:0000313" key="2">
    <source>
        <dbReference type="Proteomes" id="UP000814140"/>
    </source>
</evidence>
<dbReference type="EMBL" id="MU277198">
    <property type="protein sequence ID" value="KAI0064682.1"/>
    <property type="molecule type" value="Genomic_DNA"/>
</dbReference>
<reference evidence="1" key="2">
    <citation type="journal article" date="2022" name="New Phytol.">
        <title>Evolutionary transition to the ectomycorrhizal habit in the genomes of a hyperdiverse lineage of mushroom-forming fungi.</title>
        <authorList>
            <person name="Looney B."/>
            <person name="Miyauchi S."/>
            <person name="Morin E."/>
            <person name="Drula E."/>
            <person name="Courty P.E."/>
            <person name="Kohler A."/>
            <person name="Kuo A."/>
            <person name="LaButti K."/>
            <person name="Pangilinan J."/>
            <person name="Lipzen A."/>
            <person name="Riley R."/>
            <person name="Andreopoulos W."/>
            <person name="He G."/>
            <person name="Johnson J."/>
            <person name="Nolan M."/>
            <person name="Tritt A."/>
            <person name="Barry K.W."/>
            <person name="Grigoriev I.V."/>
            <person name="Nagy L.G."/>
            <person name="Hibbett D."/>
            <person name="Henrissat B."/>
            <person name="Matheny P.B."/>
            <person name="Labbe J."/>
            <person name="Martin F.M."/>
        </authorList>
    </citation>
    <scope>NUCLEOTIDE SEQUENCE</scope>
    <source>
        <strain evidence="1">HHB10654</strain>
    </source>
</reference>
<gene>
    <name evidence="1" type="ORF">BV25DRAFT_279305</name>
</gene>
<comment type="caution">
    <text evidence="1">The sequence shown here is derived from an EMBL/GenBank/DDBJ whole genome shotgun (WGS) entry which is preliminary data.</text>
</comment>
<accession>A0ACB8T843</accession>